<dbReference type="RefSeq" id="WP_182168533.1">
    <property type="nucleotide sequence ID" value="NZ_JACFXU010000010.1"/>
</dbReference>
<protein>
    <submittedName>
        <fullName evidence="1">Uncharacterized protein</fullName>
    </submittedName>
</protein>
<proteinExistence type="predicted"/>
<organism evidence="1 2">
    <name type="scientific">Sediminihaliea albiluteola</name>
    <dbReference type="NCBI Taxonomy" id="2758564"/>
    <lineage>
        <taxon>Bacteria</taxon>
        <taxon>Pseudomonadati</taxon>
        <taxon>Pseudomonadota</taxon>
        <taxon>Gammaproteobacteria</taxon>
        <taxon>Cellvibrionales</taxon>
        <taxon>Halieaceae</taxon>
        <taxon>Sediminihaliea</taxon>
    </lineage>
</organism>
<dbReference type="AlphaFoldDB" id="A0A7W2TTG6"/>
<sequence length="316" mass="35001">MQGPSYQALLLGPIGFFCLAIFCYADGQASQSSSDSLSRYHRIAYHLTKGKEQELRQFALIALDQLAEAYSAEAELARREFRGTTSDSAKNRGWAVSVKRYSDYLHRVSDALIAARAPVTMSVDELAPVLLKVGDYRLMLSHPRDGQQSAFEQAVLTKFCQHNLCHQLLAGQTVPSAALAAIRASLLTWEFSSDAISCSAADLHLHFGAGEAISTVKRLCQQLFTELEALSIEFKQQREQGVVIDWAQLSIEAVDQQGLHLIHLNSTADAALLELPLLASMPALMQAISDWFAEVDRQQKPLHLDLQASDYRWPVL</sequence>
<gene>
    <name evidence="1" type="ORF">H2508_00870</name>
</gene>
<keyword evidence="2" id="KW-1185">Reference proteome</keyword>
<comment type="caution">
    <text evidence="1">The sequence shown here is derived from an EMBL/GenBank/DDBJ whole genome shotgun (WGS) entry which is preliminary data.</text>
</comment>
<accession>A0A7W2TTG6</accession>
<dbReference type="Proteomes" id="UP000539350">
    <property type="component" value="Unassembled WGS sequence"/>
</dbReference>
<dbReference type="EMBL" id="JACFXU010000010">
    <property type="protein sequence ID" value="MBA6411672.1"/>
    <property type="molecule type" value="Genomic_DNA"/>
</dbReference>
<reference evidence="1 2" key="1">
    <citation type="submission" date="2020-07" db="EMBL/GenBank/DDBJ databases">
        <title>Halieaceae bacterium, F7430, whole genome shotgun sequencing project.</title>
        <authorList>
            <person name="Jiang S."/>
            <person name="Liu Z.W."/>
            <person name="Du Z.J."/>
        </authorList>
    </citation>
    <scope>NUCLEOTIDE SEQUENCE [LARGE SCALE GENOMIC DNA]</scope>
    <source>
        <strain evidence="1 2">F7430</strain>
    </source>
</reference>
<evidence type="ECO:0000313" key="2">
    <source>
        <dbReference type="Proteomes" id="UP000539350"/>
    </source>
</evidence>
<evidence type="ECO:0000313" key="1">
    <source>
        <dbReference type="EMBL" id="MBA6411672.1"/>
    </source>
</evidence>
<name>A0A7W2TTG6_9GAMM</name>